<keyword evidence="2" id="KW-1185">Reference proteome</keyword>
<dbReference type="Proteomes" id="UP001177140">
    <property type="component" value="Unassembled WGS sequence"/>
</dbReference>
<sequence length="183" mass="20415">MKREGRQHGMVRTYMILPSPLNPTPKSKIVVNALDSRPTAGAYTKVSRKPTNHSKFTGKCSVARCTDCHINPGNKSKDKAKGTQKHKSCSVAMNQRFLAWSVLDTNKGNGLNYDSESATGILCDISNNEYFDDYYYDDDDDIEFGEYEGDDEPFTSLEGAEHFHGSEVVLDCPAEEDEGWCVL</sequence>
<evidence type="ECO:0000313" key="2">
    <source>
        <dbReference type="Proteomes" id="UP001177140"/>
    </source>
</evidence>
<dbReference type="PANTHER" id="PTHR34278">
    <property type="entry name" value="PROTEIN THI031, PUTATIVE-RELATED"/>
    <property type="match status" value="1"/>
</dbReference>
<dbReference type="AlphaFoldDB" id="A0AA41UY77"/>
<gene>
    <name evidence="1" type="ORF">MKW94_009935</name>
</gene>
<name>A0AA41UY77_PAPNU</name>
<protein>
    <submittedName>
        <fullName evidence="1">Uncharacterized protein</fullName>
    </submittedName>
</protein>
<evidence type="ECO:0000313" key="1">
    <source>
        <dbReference type="EMBL" id="MCL7027215.1"/>
    </source>
</evidence>
<dbReference type="EMBL" id="JAJJMA010065668">
    <property type="protein sequence ID" value="MCL7027215.1"/>
    <property type="molecule type" value="Genomic_DNA"/>
</dbReference>
<reference evidence="1" key="1">
    <citation type="submission" date="2022-03" db="EMBL/GenBank/DDBJ databases">
        <title>A functionally conserved STORR gene fusion in Papaver species that diverged 16.8 million years ago.</title>
        <authorList>
            <person name="Catania T."/>
        </authorList>
    </citation>
    <scope>NUCLEOTIDE SEQUENCE</scope>
    <source>
        <strain evidence="1">S-191538</strain>
    </source>
</reference>
<comment type="caution">
    <text evidence="1">The sequence shown here is derived from an EMBL/GenBank/DDBJ whole genome shotgun (WGS) entry which is preliminary data.</text>
</comment>
<dbReference type="PANTHER" id="PTHR34278:SF1">
    <property type="entry name" value="PROTEIN THI031, PUTATIVE-RELATED"/>
    <property type="match status" value="1"/>
</dbReference>
<organism evidence="1 2">
    <name type="scientific">Papaver nudicaule</name>
    <name type="common">Iceland poppy</name>
    <dbReference type="NCBI Taxonomy" id="74823"/>
    <lineage>
        <taxon>Eukaryota</taxon>
        <taxon>Viridiplantae</taxon>
        <taxon>Streptophyta</taxon>
        <taxon>Embryophyta</taxon>
        <taxon>Tracheophyta</taxon>
        <taxon>Spermatophyta</taxon>
        <taxon>Magnoliopsida</taxon>
        <taxon>Ranunculales</taxon>
        <taxon>Papaveraceae</taxon>
        <taxon>Papaveroideae</taxon>
        <taxon>Papaver</taxon>
    </lineage>
</organism>
<proteinExistence type="predicted"/>
<accession>A0AA41UY77</accession>